<dbReference type="EMBL" id="JAHESF010000027">
    <property type="protein sequence ID" value="MBT1699575.1"/>
    <property type="molecule type" value="Genomic_DNA"/>
</dbReference>
<evidence type="ECO:0000256" key="1">
    <source>
        <dbReference type="SAM" id="Phobius"/>
    </source>
</evidence>
<dbReference type="AlphaFoldDB" id="A0AAP2DNF8"/>
<proteinExistence type="predicted"/>
<accession>A0AAP2DNF8</accession>
<keyword evidence="1" id="KW-1133">Transmembrane helix</keyword>
<evidence type="ECO:0000313" key="2">
    <source>
        <dbReference type="EMBL" id="MBT1699575.1"/>
    </source>
</evidence>
<organism evidence="2 3">
    <name type="scientific">Chryseosolibacter histidini</name>
    <dbReference type="NCBI Taxonomy" id="2782349"/>
    <lineage>
        <taxon>Bacteria</taxon>
        <taxon>Pseudomonadati</taxon>
        <taxon>Bacteroidota</taxon>
        <taxon>Cytophagia</taxon>
        <taxon>Cytophagales</taxon>
        <taxon>Chryseotaleaceae</taxon>
        <taxon>Chryseosolibacter</taxon>
    </lineage>
</organism>
<evidence type="ECO:0000313" key="3">
    <source>
        <dbReference type="Proteomes" id="UP001319200"/>
    </source>
</evidence>
<sequence length="138" mass="15630">MSESFGSKVKNTAKKIVRIILITALIAGIIIFSFMYWGVYDEGVRAGTVLRISKKGIIFKTYEGQLNLQTFGALKGVNPIAEAFDFSVESSNEQVLKDLETVALSGERVNLHYVKRYATFPWRGETMYFITKVERPEH</sequence>
<name>A0AAP2DNF8_9BACT</name>
<evidence type="ECO:0008006" key="4">
    <source>
        <dbReference type="Google" id="ProtNLM"/>
    </source>
</evidence>
<gene>
    <name evidence="2" type="ORF">KK083_21935</name>
</gene>
<keyword evidence="1" id="KW-0812">Transmembrane</keyword>
<reference evidence="2 3" key="1">
    <citation type="submission" date="2021-05" db="EMBL/GenBank/DDBJ databases">
        <title>A Polyphasic approach of four new species of the genus Ohtaekwangia: Ohtaekwangia histidinii sp. nov., Ohtaekwangia cretensis sp. nov., Ohtaekwangia indiensis sp. nov., Ohtaekwangia reichenbachii sp. nov. from diverse environment.</title>
        <authorList>
            <person name="Octaviana S."/>
        </authorList>
    </citation>
    <scope>NUCLEOTIDE SEQUENCE [LARGE SCALE GENOMIC DNA]</scope>
    <source>
        <strain evidence="2 3">PWU4</strain>
    </source>
</reference>
<keyword evidence="1" id="KW-0472">Membrane</keyword>
<keyword evidence="3" id="KW-1185">Reference proteome</keyword>
<protein>
    <recommendedName>
        <fullName evidence="4">6-phosphogluconate dehydrogenase</fullName>
    </recommendedName>
</protein>
<dbReference type="Proteomes" id="UP001319200">
    <property type="component" value="Unassembled WGS sequence"/>
</dbReference>
<comment type="caution">
    <text evidence="2">The sequence shown here is derived from an EMBL/GenBank/DDBJ whole genome shotgun (WGS) entry which is preliminary data.</text>
</comment>
<feature type="transmembrane region" description="Helical" evidence="1">
    <location>
        <begin position="16"/>
        <end position="39"/>
    </location>
</feature>
<dbReference type="RefSeq" id="WP_254167607.1">
    <property type="nucleotide sequence ID" value="NZ_JAHESF010000027.1"/>
</dbReference>